<evidence type="ECO:0000313" key="2">
    <source>
        <dbReference type="Proteomes" id="UP000035368"/>
    </source>
</evidence>
<proteinExistence type="predicted"/>
<gene>
    <name evidence="1" type="ORF">CEPID_04865</name>
</gene>
<dbReference type="PATRIC" id="fig|1050174.4.peg.986"/>
<keyword evidence="2" id="KW-1185">Reference proteome</keyword>
<dbReference type="Proteomes" id="UP000035368">
    <property type="component" value="Chromosome"/>
</dbReference>
<sequence>MSTPFTNLIAMNNTYSFPSVPFAVESQIRVHHSAEIEKFTNVLAHPRSLARPMPTWRPPTIRLTDNLQVTVQRHRVGTKVRARLRGFGEHRNPAYVVSVRFTDPTGRPIRPVEAKAWVHAFLPTDSAYSLHELTSESAPTLCWIIDQHFRPLESPTSLFDRGEKVA</sequence>
<dbReference type="KEGG" id="cei:CEPID_04865"/>
<dbReference type="AlphaFoldDB" id="A0A0G3GTG9"/>
<dbReference type="EMBL" id="CP011541">
    <property type="protein sequence ID" value="AKK02843.1"/>
    <property type="molecule type" value="Genomic_DNA"/>
</dbReference>
<name>A0A0G3GTG9_9CORY</name>
<reference evidence="1 2" key="1">
    <citation type="submission" date="2015-05" db="EMBL/GenBank/DDBJ databases">
        <title>Complete genome sequence of Corynebacterium epidermidicanis DSM 45586, isolated from the skin of a dog suffering from pruritus.</title>
        <authorList>
            <person name="Ruckert C."/>
            <person name="Albersmeier A."/>
            <person name="Winkler A."/>
            <person name="Tauch A."/>
        </authorList>
    </citation>
    <scope>NUCLEOTIDE SEQUENCE [LARGE SCALE GENOMIC DNA]</scope>
    <source>
        <strain evidence="1 2">DSM 45586</strain>
    </source>
</reference>
<protein>
    <submittedName>
        <fullName evidence="1">Uncharacterized protein</fullName>
    </submittedName>
</protein>
<organism evidence="1 2">
    <name type="scientific">Corynebacterium epidermidicanis</name>
    <dbReference type="NCBI Taxonomy" id="1050174"/>
    <lineage>
        <taxon>Bacteria</taxon>
        <taxon>Bacillati</taxon>
        <taxon>Actinomycetota</taxon>
        <taxon>Actinomycetes</taxon>
        <taxon>Mycobacteriales</taxon>
        <taxon>Corynebacteriaceae</taxon>
        <taxon>Corynebacterium</taxon>
    </lineage>
</organism>
<evidence type="ECO:0000313" key="1">
    <source>
        <dbReference type="EMBL" id="AKK02843.1"/>
    </source>
</evidence>
<accession>A0A0G3GTG9</accession>